<evidence type="ECO:0000313" key="1">
    <source>
        <dbReference type="EMBL" id="TCC95010.1"/>
    </source>
</evidence>
<dbReference type="OrthoDB" id="1263739at2"/>
<dbReference type="RefSeq" id="WP_131610158.1">
    <property type="nucleotide sequence ID" value="NZ_SJSM01000010.1"/>
</dbReference>
<organism evidence="1 2">
    <name type="scientific">Pedobacter hiemivivus</name>
    <dbReference type="NCBI Taxonomy" id="2530454"/>
    <lineage>
        <taxon>Bacteria</taxon>
        <taxon>Pseudomonadati</taxon>
        <taxon>Bacteroidota</taxon>
        <taxon>Sphingobacteriia</taxon>
        <taxon>Sphingobacteriales</taxon>
        <taxon>Sphingobacteriaceae</taxon>
        <taxon>Pedobacter</taxon>
    </lineage>
</organism>
<comment type="caution">
    <text evidence="1">The sequence shown here is derived from an EMBL/GenBank/DDBJ whole genome shotgun (WGS) entry which is preliminary data.</text>
</comment>
<dbReference type="EMBL" id="SJSM01000010">
    <property type="protein sequence ID" value="TCC95010.1"/>
    <property type="molecule type" value="Genomic_DNA"/>
</dbReference>
<evidence type="ECO:0000313" key="2">
    <source>
        <dbReference type="Proteomes" id="UP000291117"/>
    </source>
</evidence>
<proteinExistence type="predicted"/>
<keyword evidence="2" id="KW-1185">Reference proteome</keyword>
<protein>
    <submittedName>
        <fullName evidence="1">Uncharacterized protein</fullName>
    </submittedName>
</protein>
<dbReference type="AlphaFoldDB" id="A0A4R0N532"/>
<reference evidence="1 2" key="1">
    <citation type="submission" date="2019-02" db="EMBL/GenBank/DDBJ databases">
        <title>Pedobacter sp. RP-3-8 sp. nov., isolated from Arctic soil.</title>
        <authorList>
            <person name="Dahal R.H."/>
        </authorList>
    </citation>
    <scope>NUCLEOTIDE SEQUENCE [LARGE SCALE GENOMIC DNA]</scope>
    <source>
        <strain evidence="1 2">RP-3-8</strain>
    </source>
</reference>
<gene>
    <name evidence="1" type="ORF">EZ444_16005</name>
</gene>
<sequence length="82" mass="9466">MRELEPPFNLHLEGNMIRIAEHEVQGKRVFHVDFKNEKKPLVITVGIGLKDLKFWTSVPQGRQAEAEQIGKLIAEYIRGKNK</sequence>
<dbReference type="Proteomes" id="UP000291117">
    <property type="component" value="Unassembled WGS sequence"/>
</dbReference>
<accession>A0A4R0N532</accession>
<name>A0A4R0N532_9SPHI</name>